<evidence type="ECO:0000313" key="4">
    <source>
        <dbReference type="Proteomes" id="UP000521676"/>
    </source>
</evidence>
<dbReference type="Proteomes" id="UP001431572">
    <property type="component" value="Chromosome 2"/>
</dbReference>
<accession>A0A8T7M6X8</accession>
<dbReference type="PANTHER" id="PTHR43312:SF1">
    <property type="entry name" value="NADP-DEPENDENT OXIDOREDUCTASE DOMAIN-CONTAINING PROTEIN"/>
    <property type="match status" value="1"/>
</dbReference>
<reference evidence="2 4" key="1">
    <citation type="submission" date="2020-06" db="EMBL/GenBank/DDBJ databases">
        <title>Anoxygenic phototrophic Chloroflexota member uses a Type I reaction center.</title>
        <authorList>
            <person name="Tsuji J.M."/>
            <person name="Shaw N.A."/>
            <person name="Nagashima S."/>
            <person name="Venkiteswaran J."/>
            <person name="Schiff S.L."/>
            <person name="Hanada S."/>
            <person name="Tank M."/>
            <person name="Neufeld J.D."/>
        </authorList>
    </citation>
    <scope>NUCLEOTIDE SEQUENCE [LARGE SCALE GENOMIC DNA]</scope>
    <source>
        <strain evidence="2">L227-S17</strain>
    </source>
</reference>
<name>A0A8T7M6X8_9CHLR</name>
<gene>
    <name evidence="2" type="ORF">HXX08_18135</name>
    <name evidence="3" type="ORF">OZ401_003309</name>
</gene>
<dbReference type="EMBL" id="CP128400">
    <property type="protein sequence ID" value="WJW69681.1"/>
    <property type="molecule type" value="Genomic_DNA"/>
</dbReference>
<keyword evidence="5" id="KW-1185">Reference proteome</keyword>
<dbReference type="PANTHER" id="PTHR43312">
    <property type="entry name" value="D-THREO-ALDOSE 1-DEHYDROGENASE"/>
    <property type="match status" value="1"/>
</dbReference>
<dbReference type="AlphaFoldDB" id="A0A8T7M6X8"/>
<evidence type="ECO:0000313" key="2">
    <source>
        <dbReference type="EMBL" id="NWJ47776.1"/>
    </source>
</evidence>
<reference evidence="3" key="2">
    <citation type="journal article" date="2024" name="Nature">
        <title>Anoxygenic phototroph of the Chloroflexota uses a type I reaction centre.</title>
        <authorList>
            <person name="Tsuji J.M."/>
            <person name="Shaw N.A."/>
            <person name="Nagashima S."/>
            <person name="Venkiteswaran J.J."/>
            <person name="Schiff S.L."/>
            <person name="Watanabe T."/>
            <person name="Fukui M."/>
            <person name="Hanada S."/>
            <person name="Tank M."/>
            <person name="Neufeld J.D."/>
        </authorList>
    </citation>
    <scope>NUCLEOTIDE SEQUENCE</scope>
    <source>
        <strain evidence="3">L227-S17</strain>
    </source>
</reference>
<dbReference type="Gene3D" id="3.20.20.100">
    <property type="entry name" value="NADP-dependent oxidoreductase domain"/>
    <property type="match status" value="1"/>
</dbReference>
<dbReference type="InterPro" id="IPR020471">
    <property type="entry name" value="AKR"/>
</dbReference>
<evidence type="ECO:0000313" key="3">
    <source>
        <dbReference type="EMBL" id="WJW69681.1"/>
    </source>
</evidence>
<dbReference type="InterPro" id="IPR023210">
    <property type="entry name" value="NADP_OxRdtase_dom"/>
</dbReference>
<dbReference type="CDD" id="cd19086">
    <property type="entry name" value="AKR_AKR11C1"/>
    <property type="match status" value="1"/>
</dbReference>
<dbReference type="Proteomes" id="UP000521676">
    <property type="component" value="Unassembled WGS sequence"/>
</dbReference>
<evidence type="ECO:0000313" key="5">
    <source>
        <dbReference type="Proteomes" id="UP001431572"/>
    </source>
</evidence>
<proteinExistence type="predicted"/>
<dbReference type="PRINTS" id="PR00069">
    <property type="entry name" value="ALDKETRDTASE"/>
</dbReference>
<dbReference type="GO" id="GO:0016491">
    <property type="term" value="F:oxidoreductase activity"/>
    <property type="evidence" value="ECO:0007669"/>
    <property type="project" value="InterPro"/>
</dbReference>
<organism evidence="2 4">
    <name type="scientific">Candidatus Chlorohelix allophototropha</name>
    <dbReference type="NCBI Taxonomy" id="3003348"/>
    <lineage>
        <taxon>Bacteria</taxon>
        <taxon>Bacillati</taxon>
        <taxon>Chloroflexota</taxon>
        <taxon>Chloroflexia</taxon>
        <taxon>Candidatus Chloroheliales</taxon>
        <taxon>Candidatus Chloroheliaceae</taxon>
        <taxon>Candidatus Chlorohelix</taxon>
    </lineage>
</organism>
<dbReference type="SUPFAM" id="SSF51430">
    <property type="entry name" value="NAD(P)-linked oxidoreductase"/>
    <property type="match status" value="1"/>
</dbReference>
<protein>
    <submittedName>
        <fullName evidence="2">Aldo/keto reductase</fullName>
    </submittedName>
</protein>
<dbReference type="EMBL" id="JACATZ010000003">
    <property type="protein sequence ID" value="NWJ47776.1"/>
    <property type="molecule type" value="Genomic_DNA"/>
</dbReference>
<feature type="domain" description="NADP-dependent oxidoreductase" evidence="1">
    <location>
        <begin position="15"/>
        <end position="314"/>
    </location>
</feature>
<dbReference type="InterPro" id="IPR053135">
    <property type="entry name" value="AKR2_Oxidoreductase"/>
</dbReference>
<dbReference type="RefSeq" id="WP_341471554.1">
    <property type="nucleotide sequence ID" value="NZ_CP128400.1"/>
</dbReference>
<sequence>MKYKTLGRTGLVVSEIGFGTWAIGGNDHGNSYGPTDDETSTKAIAKALELGCNFFDTADVYGYGHSETVLGQGLKAAGKLNDVIIATTVGGNFYSGKIVVDFSRAYIRKAIQESLKRLQRDYIDLYQLHNPSRPVIEDGQVFEVLDELKKEGLIRHYGVSNHSVQEGIACIKSGKPATLQLVYNLTSMIQSENPADQLFPLAKENNIGIIAREPLASGFLTGKQQRDTHYEKGDIRASWPGNYRTYKINLAQKLMFLQNKERTMTQAALRFVLDEPAISTMIVGVKTPQQAIENFAASELMALSEAEHKKVEALLLG</sequence>
<evidence type="ECO:0000259" key="1">
    <source>
        <dbReference type="Pfam" id="PF00248"/>
    </source>
</evidence>
<dbReference type="InterPro" id="IPR036812">
    <property type="entry name" value="NAD(P)_OxRdtase_dom_sf"/>
</dbReference>
<dbReference type="Pfam" id="PF00248">
    <property type="entry name" value="Aldo_ket_red"/>
    <property type="match status" value="1"/>
</dbReference>